<evidence type="ECO:0000313" key="2">
    <source>
        <dbReference type="EMBL" id="MEB5477293.1"/>
    </source>
</evidence>
<dbReference type="EMBL" id="VTDN01000007">
    <property type="protein sequence ID" value="MEB5477293.1"/>
    <property type="molecule type" value="Genomic_DNA"/>
</dbReference>
<comment type="caution">
    <text evidence="2">The sequence shown here is derived from an EMBL/GenBank/DDBJ whole genome shotgun (WGS) entry which is preliminary data.</text>
</comment>
<dbReference type="Proteomes" id="UP001339883">
    <property type="component" value="Unassembled WGS sequence"/>
</dbReference>
<proteinExistence type="predicted"/>
<evidence type="ECO:0000313" key="3">
    <source>
        <dbReference type="Proteomes" id="UP001339883"/>
    </source>
</evidence>
<feature type="region of interest" description="Disordered" evidence="1">
    <location>
        <begin position="197"/>
        <end position="223"/>
    </location>
</feature>
<accession>A0ABU6DV67</accession>
<sequence length="341" mass="37916">MNSQVQTIEAQTEYSPNAVASMDVMLNDEAMQRVNSLAQVMSTSRVTVPKHLQGSVGDCFAVILQSMQWGMNPFAVAQKTHLVNGVLGYEAQLVNAVITTRAPTTGRLQFEWYGDWSKVNGKDDKSHDKGVKVWATMKGEDEPRLLDLSLAQVGTVRNSPLWSADPRQQLAYLAVKRWARLYCPDVILGVYTPDEFNESPERDITPNNEVKANSGSSALKKRLAKNKVAHSPVDLTPYKERIQSAESIEELKQVGVEIKALGLSEPEHTEMANLYKSKVSEFVLPDEEVQSIVTSLNNAKSIEELASILEKRFEPFTSKMTDKQIDLVNKAFDAQEAALSE</sequence>
<keyword evidence="3" id="KW-1185">Reference proteome</keyword>
<organism evidence="2 3">
    <name type="scientific">Acinetobacter pollinis</name>
    <dbReference type="NCBI Taxonomy" id="2605270"/>
    <lineage>
        <taxon>Bacteria</taxon>
        <taxon>Pseudomonadati</taxon>
        <taxon>Pseudomonadota</taxon>
        <taxon>Gammaproteobacteria</taxon>
        <taxon>Moraxellales</taxon>
        <taxon>Moraxellaceae</taxon>
        <taxon>Acinetobacter</taxon>
    </lineage>
</organism>
<gene>
    <name evidence="2" type="ORF">I2F25_09605</name>
</gene>
<dbReference type="InterPro" id="IPR018330">
    <property type="entry name" value="RecT_fam"/>
</dbReference>
<reference evidence="2 3" key="1">
    <citation type="submission" date="2019-08" db="EMBL/GenBank/DDBJ databases">
        <title>Five species of Acinetobacter isolated from floral nectar and animal pollinators.</title>
        <authorList>
            <person name="Hendry T.A."/>
        </authorList>
    </citation>
    <scope>NUCLEOTIDE SEQUENCE [LARGE SCALE GENOMIC DNA]</scope>
    <source>
        <strain evidence="2 3">MD18.27</strain>
    </source>
</reference>
<protein>
    <submittedName>
        <fullName evidence="2">Recombinase RecT</fullName>
    </submittedName>
</protein>
<dbReference type="Pfam" id="PF03837">
    <property type="entry name" value="RecT"/>
    <property type="match status" value="1"/>
</dbReference>
<name>A0ABU6DV67_9GAMM</name>
<evidence type="ECO:0000256" key="1">
    <source>
        <dbReference type="SAM" id="MobiDB-lite"/>
    </source>
</evidence>
<dbReference type="RefSeq" id="WP_325775677.1">
    <property type="nucleotide sequence ID" value="NZ_VTDN01000007.1"/>
</dbReference>
<feature type="compositionally biased region" description="Polar residues" evidence="1">
    <location>
        <begin position="205"/>
        <end position="217"/>
    </location>
</feature>